<sequence>MCWSGLQPSVKRLGWKNQHLQIRGHGSRPEKGGVPSPGGLVQRPQSAMSVYRFNRRGEEGAESKGSSRFTGQSTFPPSPMVVMNFGRVPPGEGPVWKTQDTLERLCLSAAGLGTPWDPPGRAGGSVWGEGSLGISAQTAASATRSRTKRMKMDGWMEFLTWTINPIPNSL</sequence>
<gene>
    <name evidence="1" type="ORF">L3Q82_012210</name>
</gene>
<keyword evidence="2" id="KW-1185">Reference proteome</keyword>
<evidence type="ECO:0000313" key="2">
    <source>
        <dbReference type="Proteomes" id="UP000831701"/>
    </source>
</evidence>
<protein>
    <submittedName>
        <fullName evidence="1">Uncharacterized protein</fullName>
    </submittedName>
</protein>
<proteinExistence type="predicted"/>
<reference evidence="1" key="1">
    <citation type="submission" date="2022-04" db="EMBL/GenBank/DDBJ databases">
        <title>Jade perch genome.</title>
        <authorList>
            <person name="Chao B."/>
        </authorList>
    </citation>
    <scope>NUCLEOTIDE SEQUENCE</scope>
    <source>
        <strain evidence="1">CB-2022</strain>
    </source>
</reference>
<dbReference type="EMBL" id="CM041545">
    <property type="protein sequence ID" value="KAI3362072.1"/>
    <property type="molecule type" value="Genomic_DNA"/>
</dbReference>
<dbReference type="Proteomes" id="UP000831701">
    <property type="component" value="Chromosome 15"/>
</dbReference>
<organism evidence="1 2">
    <name type="scientific">Scortum barcoo</name>
    <name type="common">barcoo grunter</name>
    <dbReference type="NCBI Taxonomy" id="214431"/>
    <lineage>
        <taxon>Eukaryota</taxon>
        <taxon>Metazoa</taxon>
        <taxon>Chordata</taxon>
        <taxon>Craniata</taxon>
        <taxon>Vertebrata</taxon>
        <taxon>Euteleostomi</taxon>
        <taxon>Actinopterygii</taxon>
        <taxon>Neopterygii</taxon>
        <taxon>Teleostei</taxon>
        <taxon>Neoteleostei</taxon>
        <taxon>Acanthomorphata</taxon>
        <taxon>Eupercaria</taxon>
        <taxon>Centrarchiformes</taxon>
        <taxon>Terapontoidei</taxon>
        <taxon>Terapontidae</taxon>
        <taxon>Scortum</taxon>
    </lineage>
</organism>
<feature type="non-terminal residue" evidence="1">
    <location>
        <position position="170"/>
    </location>
</feature>
<comment type="caution">
    <text evidence="1">The sequence shown here is derived from an EMBL/GenBank/DDBJ whole genome shotgun (WGS) entry which is preliminary data.</text>
</comment>
<name>A0ACB8W2H1_9TELE</name>
<accession>A0ACB8W2H1</accession>
<evidence type="ECO:0000313" key="1">
    <source>
        <dbReference type="EMBL" id="KAI3362072.1"/>
    </source>
</evidence>